<reference evidence="3" key="1">
    <citation type="submission" date="2014-03" db="EMBL/GenBank/DDBJ databases">
        <title>The Genome Sequence of Puccinia striiformis f. sp. tritici PST-78.</title>
        <authorList>
            <consortium name="The Broad Institute Genome Sequencing Platform"/>
            <person name="Cuomo C."/>
            <person name="Hulbert S."/>
            <person name="Chen X."/>
            <person name="Walker B."/>
            <person name="Young S.K."/>
            <person name="Zeng Q."/>
            <person name="Gargeya S."/>
            <person name="Fitzgerald M."/>
            <person name="Haas B."/>
            <person name="Abouelleil A."/>
            <person name="Alvarado L."/>
            <person name="Arachchi H.M."/>
            <person name="Berlin A.M."/>
            <person name="Chapman S.B."/>
            <person name="Goldberg J."/>
            <person name="Griggs A."/>
            <person name="Gujja S."/>
            <person name="Hansen M."/>
            <person name="Howarth C."/>
            <person name="Imamovic A."/>
            <person name="Larimer J."/>
            <person name="McCowan C."/>
            <person name="Montmayeur A."/>
            <person name="Murphy C."/>
            <person name="Neiman D."/>
            <person name="Pearson M."/>
            <person name="Priest M."/>
            <person name="Roberts A."/>
            <person name="Saif S."/>
            <person name="Shea T."/>
            <person name="Sisk P."/>
            <person name="Sykes S."/>
            <person name="Wortman J."/>
            <person name="Nusbaum C."/>
            <person name="Birren B."/>
        </authorList>
    </citation>
    <scope>NUCLEOTIDE SEQUENCE [LARGE SCALE GENOMIC DNA]</scope>
    <source>
        <strain evidence="3">race PST-78</strain>
    </source>
</reference>
<keyword evidence="3" id="KW-1185">Reference proteome</keyword>
<evidence type="ECO:0000313" key="2">
    <source>
        <dbReference type="EMBL" id="KNE98089.1"/>
    </source>
</evidence>
<dbReference type="AlphaFoldDB" id="A0A0L0VGH8"/>
<protein>
    <submittedName>
        <fullName evidence="2">Uncharacterized protein</fullName>
    </submittedName>
</protein>
<dbReference type="STRING" id="1165861.A0A0L0VGH8"/>
<name>A0A0L0VGH8_9BASI</name>
<accession>A0A0L0VGH8</accession>
<dbReference type="Proteomes" id="UP000054564">
    <property type="component" value="Unassembled WGS sequence"/>
</dbReference>
<dbReference type="EMBL" id="AJIL01000061">
    <property type="protein sequence ID" value="KNE98089.1"/>
    <property type="molecule type" value="Genomic_DNA"/>
</dbReference>
<organism evidence="2 3">
    <name type="scientific">Puccinia striiformis f. sp. tritici PST-78</name>
    <dbReference type="NCBI Taxonomy" id="1165861"/>
    <lineage>
        <taxon>Eukaryota</taxon>
        <taxon>Fungi</taxon>
        <taxon>Dikarya</taxon>
        <taxon>Basidiomycota</taxon>
        <taxon>Pucciniomycotina</taxon>
        <taxon>Pucciniomycetes</taxon>
        <taxon>Pucciniales</taxon>
        <taxon>Pucciniaceae</taxon>
        <taxon>Puccinia</taxon>
    </lineage>
</organism>
<evidence type="ECO:0000256" key="1">
    <source>
        <dbReference type="SAM" id="MobiDB-lite"/>
    </source>
</evidence>
<feature type="region of interest" description="Disordered" evidence="1">
    <location>
        <begin position="126"/>
        <end position="147"/>
    </location>
</feature>
<feature type="compositionally biased region" description="Polar residues" evidence="1">
    <location>
        <begin position="61"/>
        <end position="74"/>
    </location>
</feature>
<proteinExistence type="predicted"/>
<sequence length="249" mass="26905">MATRLATAVGGVFWVRVAKRGIATRFSDRGGVALRKLSLQTDDAKIHKAGESMKISRLDTSRTIPNDPSSSKLNENNKDVQMEDLLIGSGSCLLEAYNKTDYCSDNDEGLVDAEAKMIRTIKNSHTTPLNISQSPAGDPNTNGHHQPPLVTISKLNTSPNSLQGLWARAKLAGNFVILGTRVALAKELHCTDRREGLGPKAPCHVWILKGQFSSFGGQNLCTRAIFAPINPIPQCFGYVEALHLTGSSP</sequence>
<gene>
    <name evidence="2" type="ORF">PSTG_08762</name>
</gene>
<feature type="compositionally biased region" description="Polar residues" evidence="1">
    <location>
        <begin position="126"/>
        <end position="144"/>
    </location>
</feature>
<feature type="region of interest" description="Disordered" evidence="1">
    <location>
        <begin position="54"/>
        <end position="75"/>
    </location>
</feature>
<comment type="caution">
    <text evidence="2">The sequence shown here is derived from an EMBL/GenBank/DDBJ whole genome shotgun (WGS) entry which is preliminary data.</text>
</comment>
<evidence type="ECO:0000313" key="3">
    <source>
        <dbReference type="Proteomes" id="UP000054564"/>
    </source>
</evidence>